<keyword evidence="6 8" id="KW-0472">Membrane</keyword>
<reference evidence="9 10" key="1">
    <citation type="journal article" date="2016" name="Front. Microbiol.">
        <title>Fuerstia marisgermanicae gen. nov., sp. nov., an Unusual Member of the Phylum Planctomycetes from the German Wadden Sea.</title>
        <authorList>
            <person name="Kohn T."/>
            <person name="Heuer A."/>
            <person name="Jogler M."/>
            <person name="Vollmers J."/>
            <person name="Boedeker C."/>
            <person name="Bunk B."/>
            <person name="Rast P."/>
            <person name="Borchert D."/>
            <person name="Glockner I."/>
            <person name="Freese H.M."/>
            <person name="Klenk H.P."/>
            <person name="Overmann J."/>
            <person name="Kaster A.K."/>
            <person name="Rohde M."/>
            <person name="Wiegand S."/>
            <person name="Jogler C."/>
        </authorList>
    </citation>
    <scope>NUCLEOTIDE SEQUENCE [LARGE SCALE GENOMIC DNA]</scope>
    <source>
        <strain evidence="9 10">NH11</strain>
    </source>
</reference>
<evidence type="ECO:0000256" key="7">
    <source>
        <dbReference type="PIRSR" id="PIRSR600715-1"/>
    </source>
</evidence>
<accession>A0A1P8WRY6</accession>
<comment type="subcellular location">
    <subcellularLocation>
        <location evidence="1">Cell membrane</location>
        <topology evidence="1">Multi-pass membrane protein</topology>
    </subcellularLocation>
</comment>
<protein>
    <submittedName>
        <fullName evidence="9">Putative undecaprenyl-phosphate N-acetylglucosaminyl 1-phosphate transferase</fullName>
        <ecNumber evidence="9">2.7.8.33</ecNumber>
    </submittedName>
</protein>
<feature type="transmembrane region" description="Helical" evidence="8">
    <location>
        <begin position="141"/>
        <end position="162"/>
    </location>
</feature>
<dbReference type="KEGG" id="fmr:Fuma_06491"/>
<sequence>MLLFVLATFFAAFFVSLFATPIVRRAAPILGLVDLPGDRKVHVTPTPMGGGIAVFLGLVIPIGLLVVFQNAANAQSAYFGGLISSLSGDRAVALQTAGIVGGAAILFATGLADDRWNLSWKLRLGIQASVALGVTLSGVKATVFVAQPWIGIVVTVLWILVLTNAMNFLDNMDGLSAGIGIIAALMSAGVLLVMVRQPHEVVVAGLLLLAGSLGGFLCWNRPPATIFMGDSGSNLVGFLLATFTVAGTFYEHSGSRHVILAPLCVLAIPLYDFVTVIWIRLRSGRSPFHGDKSHFSHRLVELGLRPSRAVLTIHLATLMTGLGGLLLYKVTDWTGAWLIIALIFCVLSLVSILETVGRRSIADEQKRVP</sequence>
<dbReference type="InterPro" id="IPR000715">
    <property type="entry name" value="Glycosyl_transferase_4"/>
</dbReference>
<feature type="transmembrane region" description="Helical" evidence="8">
    <location>
        <begin position="334"/>
        <end position="357"/>
    </location>
</feature>
<feature type="binding site" evidence="7">
    <location>
        <position position="167"/>
    </location>
    <ligand>
        <name>Mg(2+)</name>
        <dbReference type="ChEBI" id="CHEBI:18420"/>
    </ligand>
</feature>
<evidence type="ECO:0000256" key="5">
    <source>
        <dbReference type="ARBA" id="ARBA00022989"/>
    </source>
</evidence>
<dbReference type="GO" id="GO:0036380">
    <property type="term" value="F:UDP-N-acetylglucosamine-undecaprenyl-phosphate N-acetylglucosaminephosphotransferase activity"/>
    <property type="evidence" value="ECO:0007669"/>
    <property type="project" value="UniProtKB-EC"/>
</dbReference>
<feature type="transmembrane region" description="Helical" evidence="8">
    <location>
        <begin position="174"/>
        <end position="195"/>
    </location>
</feature>
<dbReference type="GO" id="GO:0071555">
    <property type="term" value="P:cell wall organization"/>
    <property type="evidence" value="ECO:0007669"/>
    <property type="project" value="TreeGrafter"/>
</dbReference>
<dbReference type="AlphaFoldDB" id="A0A1P8WRY6"/>
<dbReference type="PANTHER" id="PTHR22926">
    <property type="entry name" value="PHOSPHO-N-ACETYLMURAMOYL-PENTAPEPTIDE-TRANSFERASE"/>
    <property type="match status" value="1"/>
</dbReference>
<proteinExistence type="predicted"/>
<keyword evidence="3 9" id="KW-0808">Transferase</keyword>
<name>A0A1P8WRY6_9PLAN</name>
<dbReference type="Proteomes" id="UP000187735">
    <property type="component" value="Chromosome"/>
</dbReference>
<comment type="cofactor">
    <cofactor evidence="7">
        <name>Mg(2+)</name>
        <dbReference type="ChEBI" id="CHEBI:18420"/>
    </cofactor>
</comment>
<dbReference type="EC" id="2.7.8.33" evidence="9"/>
<dbReference type="GO" id="GO:0044038">
    <property type="term" value="P:cell wall macromolecule biosynthetic process"/>
    <property type="evidence" value="ECO:0007669"/>
    <property type="project" value="TreeGrafter"/>
</dbReference>
<feature type="transmembrane region" description="Helical" evidence="8">
    <location>
        <begin position="231"/>
        <end position="250"/>
    </location>
</feature>
<evidence type="ECO:0000313" key="9">
    <source>
        <dbReference type="EMBL" id="APZ96817.1"/>
    </source>
</evidence>
<keyword evidence="7" id="KW-0460">Magnesium</keyword>
<evidence type="ECO:0000256" key="6">
    <source>
        <dbReference type="ARBA" id="ARBA00023136"/>
    </source>
</evidence>
<dbReference type="EMBL" id="CP017641">
    <property type="protein sequence ID" value="APZ96817.1"/>
    <property type="molecule type" value="Genomic_DNA"/>
</dbReference>
<keyword evidence="2" id="KW-1003">Cell membrane</keyword>
<feature type="transmembrane region" description="Helical" evidence="8">
    <location>
        <begin position="256"/>
        <end position="279"/>
    </location>
</feature>
<feature type="transmembrane region" description="Helical" evidence="8">
    <location>
        <begin position="92"/>
        <end position="112"/>
    </location>
</feature>
<dbReference type="GO" id="GO:0005886">
    <property type="term" value="C:plasma membrane"/>
    <property type="evidence" value="ECO:0007669"/>
    <property type="project" value="UniProtKB-SubCell"/>
</dbReference>
<dbReference type="Pfam" id="PF00953">
    <property type="entry name" value="Glycos_transf_4"/>
    <property type="match status" value="1"/>
</dbReference>
<evidence type="ECO:0000256" key="3">
    <source>
        <dbReference type="ARBA" id="ARBA00022679"/>
    </source>
</evidence>
<keyword evidence="4 8" id="KW-0812">Transmembrane</keyword>
<feature type="transmembrane region" description="Helical" evidence="8">
    <location>
        <begin position="309"/>
        <end position="328"/>
    </location>
</feature>
<keyword evidence="10" id="KW-1185">Reference proteome</keyword>
<organism evidence="9 10">
    <name type="scientific">Fuerstiella marisgermanici</name>
    <dbReference type="NCBI Taxonomy" id="1891926"/>
    <lineage>
        <taxon>Bacteria</taxon>
        <taxon>Pseudomonadati</taxon>
        <taxon>Planctomycetota</taxon>
        <taxon>Planctomycetia</taxon>
        <taxon>Planctomycetales</taxon>
        <taxon>Planctomycetaceae</taxon>
        <taxon>Fuerstiella</taxon>
    </lineage>
</organism>
<evidence type="ECO:0000313" key="10">
    <source>
        <dbReference type="Proteomes" id="UP000187735"/>
    </source>
</evidence>
<dbReference type="GO" id="GO:0046872">
    <property type="term" value="F:metal ion binding"/>
    <property type="evidence" value="ECO:0007669"/>
    <property type="project" value="UniProtKB-KW"/>
</dbReference>
<dbReference type="STRING" id="1891926.Fuma_06491"/>
<dbReference type="GO" id="GO:0009103">
    <property type="term" value="P:lipopolysaccharide biosynthetic process"/>
    <property type="evidence" value="ECO:0007669"/>
    <property type="project" value="TreeGrafter"/>
</dbReference>
<gene>
    <name evidence="9" type="primary">tagO_2</name>
    <name evidence="9" type="ORF">Fuma_06491</name>
</gene>
<evidence type="ECO:0000256" key="1">
    <source>
        <dbReference type="ARBA" id="ARBA00004651"/>
    </source>
</evidence>
<dbReference type="RefSeq" id="WP_077027791.1">
    <property type="nucleotide sequence ID" value="NZ_CP017641.1"/>
</dbReference>
<feature type="transmembrane region" description="Helical" evidence="8">
    <location>
        <begin position="201"/>
        <end position="219"/>
    </location>
</feature>
<keyword evidence="7" id="KW-0479">Metal-binding</keyword>
<dbReference type="OrthoDB" id="9783652at2"/>
<dbReference type="CDD" id="cd06853">
    <property type="entry name" value="GT_WecA_like"/>
    <property type="match status" value="1"/>
</dbReference>
<dbReference type="PANTHER" id="PTHR22926:SF3">
    <property type="entry name" value="UNDECAPRENYL-PHOSPHATE ALPHA-N-ACETYLGLUCOSAMINYL 1-PHOSPHATE TRANSFERASE"/>
    <property type="match status" value="1"/>
</dbReference>
<feature type="binding site" evidence="7">
    <location>
        <position position="230"/>
    </location>
    <ligand>
        <name>Mg(2+)</name>
        <dbReference type="ChEBI" id="CHEBI:18420"/>
    </ligand>
</feature>
<evidence type="ECO:0000256" key="2">
    <source>
        <dbReference type="ARBA" id="ARBA00022475"/>
    </source>
</evidence>
<evidence type="ECO:0000256" key="4">
    <source>
        <dbReference type="ARBA" id="ARBA00022692"/>
    </source>
</evidence>
<keyword evidence="5 8" id="KW-1133">Transmembrane helix</keyword>
<feature type="transmembrane region" description="Helical" evidence="8">
    <location>
        <begin position="49"/>
        <end position="71"/>
    </location>
</feature>
<evidence type="ECO:0000256" key="8">
    <source>
        <dbReference type="SAM" id="Phobius"/>
    </source>
</evidence>